<keyword evidence="1" id="KW-0472">Membrane</keyword>
<keyword evidence="1" id="KW-0812">Transmembrane</keyword>
<protein>
    <recommendedName>
        <fullName evidence="2">DUF6534 domain-containing protein</fullName>
    </recommendedName>
</protein>
<feature type="transmembrane region" description="Helical" evidence="1">
    <location>
        <begin position="141"/>
        <end position="167"/>
    </location>
</feature>
<keyword evidence="1" id="KW-1133">Transmembrane helix</keyword>
<organism evidence="3 4">
    <name type="scientific">Athelia psychrophila</name>
    <dbReference type="NCBI Taxonomy" id="1759441"/>
    <lineage>
        <taxon>Eukaryota</taxon>
        <taxon>Fungi</taxon>
        <taxon>Dikarya</taxon>
        <taxon>Basidiomycota</taxon>
        <taxon>Agaricomycotina</taxon>
        <taxon>Agaricomycetes</taxon>
        <taxon>Agaricomycetidae</taxon>
        <taxon>Atheliales</taxon>
        <taxon>Atheliaceae</taxon>
        <taxon>Athelia</taxon>
    </lineage>
</organism>
<dbReference type="InterPro" id="IPR045339">
    <property type="entry name" value="DUF6534"/>
</dbReference>
<feature type="transmembrane region" description="Helical" evidence="1">
    <location>
        <begin position="87"/>
        <end position="107"/>
    </location>
</feature>
<feature type="transmembrane region" description="Helical" evidence="1">
    <location>
        <begin position="223"/>
        <end position="244"/>
    </location>
</feature>
<dbReference type="STRING" id="436010.A0A166H986"/>
<dbReference type="Proteomes" id="UP000076532">
    <property type="component" value="Unassembled WGS sequence"/>
</dbReference>
<reference evidence="3 4" key="1">
    <citation type="journal article" date="2016" name="Mol. Biol. Evol.">
        <title>Comparative Genomics of Early-Diverging Mushroom-Forming Fungi Provides Insights into the Origins of Lignocellulose Decay Capabilities.</title>
        <authorList>
            <person name="Nagy L.G."/>
            <person name="Riley R."/>
            <person name="Tritt A."/>
            <person name="Adam C."/>
            <person name="Daum C."/>
            <person name="Floudas D."/>
            <person name="Sun H."/>
            <person name="Yadav J.S."/>
            <person name="Pangilinan J."/>
            <person name="Larsson K.H."/>
            <person name="Matsuura K."/>
            <person name="Barry K."/>
            <person name="Labutti K."/>
            <person name="Kuo R."/>
            <person name="Ohm R.A."/>
            <person name="Bhattacharya S.S."/>
            <person name="Shirouzu T."/>
            <person name="Yoshinaga Y."/>
            <person name="Martin F.M."/>
            <person name="Grigoriev I.V."/>
            <person name="Hibbett D.S."/>
        </authorList>
    </citation>
    <scope>NUCLEOTIDE SEQUENCE [LARGE SCALE GENOMIC DNA]</scope>
    <source>
        <strain evidence="3 4">CBS 109695</strain>
    </source>
</reference>
<name>A0A166H986_9AGAM</name>
<dbReference type="EMBL" id="KV417571">
    <property type="protein sequence ID" value="KZP18612.1"/>
    <property type="molecule type" value="Genomic_DNA"/>
</dbReference>
<feature type="transmembrane region" description="Helical" evidence="1">
    <location>
        <begin position="46"/>
        <end position="67"/>
    </location>
</feature>
<sequence>MSAAISDVWGFILIGCFLSLILFGIILAQAFTYYQHCEKDGLRLQVFVGILVALDAVSTSLAMAWVYGLFIHGWGNAAALQMDNWLIAADPMLAGGIACIVQLFFAWRLHIIGSTRYPELVTREPPRSSALAEYVIAKQNWLTAFICICSFATLLGGIGTGIGVLWVKEYTHFLRFEPIASVWGVSAAVADFTITVAMTYHLRRAKGGFEATDRLLNRVIQLTLQNGLLTSLTAFLNLWLYLFLTKPYDISFTFLITKLYSNSVLSSLNARTYLRPLANITMNLGERSPVESRVIDFNQSSSSDLQRP</sequence>
<feature type="transmembrane region" description="Helical" evidence="1">
    <location>
        <begin position="179"/>
        <end position="202"/>
    </location>
</feature>
<dbReference type="OrthoDB" id="3262409at2759"/>
<proteinExistence type="predicted"/>
<evidence type="ECO:0000313" key="4">
    <source>
        <dbReference type="Proteomes" id="UP000076532"/>
    </source>
</evidence>
<evidence type="ECO:0000259" key="2">
    <source>
        <dbReference type="Pfam" id="PF20152"/>
    </source>
</evidence>
<keyword evidence="4" id="KW-1185">Reference proteome</keyword>
<dbReference type="AlphaFoldDB" id="A0A166H986"/>
<dbReference type="Pfam" id="PF20152">
    <property type="entry name" value="DUF6534"/>
    <property type="match status" value="1"/>
</dbReference>
<accession>A0A166H986</accession>
<feature type="transmembrane region" description="Helical" evidence="1">
    <location>
        <begin position="12"/>
        <end position="34"/>
    </location>
</feature>
<feature type="domain" description="DUF6534" evidence="2">
    <location>
        <begin position="187"/>
        <end position="272"/>
    </location>
</feature>
<dbReference type="PANTHER" id="PTHR40465">
    <property type="entry name" value="CHROMOSOME 1, WHOLE GENOME SHOTGUN SEQUENCE"/>
    <property type="match status" value="1"/>
</dbReference>
<gene>
    <name evidence="3" type="ORF">FIBSPDRAFT_1046113</name>
</gene>
<evidence type="ECO:0000256" key="1">
    <source>
        <dbReference type="SAM" id="Phobius"/>
    </source>
</evidence>
<evidence type="ECO:0000313" key="3">
    <source>
        <dbReference type="EMBL" id="KZP18612.1"/>
    </source>
</evidence>
<dbReference type="PANTHER" id="PTHR40465:SF1">
    <property type="entry name" value="DUF6534 DOMAIN-CONTAINING PROTEIN"/>
    <property type="match status" value="1"/>
</dbReference>